<name>A0AAV0NQB9_9ROSI</name>
<feature type="region of interest" description="Disordered" evidence="2">
    <location>
        <begin position="246"/>
        <end position="367"/>
    </location>
</feature>
<dbReference type="Proteomes" id="UP001154282">
    <property type="component" value="Unassembled WGS sequence"/>
</dbReference>
<dbReference type="PANTHER" id="PTHR36386:SF1">
    <property type="entry name" value="OS06G0683900 PROTEIN"/>
    <property type="match status" value="1"/>
</dbReference>
<comment type="caution">
    <text evidence="3">The sequence shown here is derived from an EMBL/GenBank/DDBJ whole genome shotgun (WGS) entry which is preliminary data.</text>
</comment>
<keyword evidence="4" id="KW-1185">Reference proteome</keyword>
<proteinExistence type="predicted"/>
<accession>A0AAV0NQB9</accession>
<reference evidence="3" key="1">
    <citation type="submission" date="2022-08" db="EMBL/GenBank/DDBJ databases">
        <authorList>
            <person name="Gutierrez-Valencia J."/>
        </authorList>
    </citation>
    <scope>NUCLEOTIDE SEQUENCE</scope>
</reference>
<keyword evidence="1" id="KW-0175">Coiled coil</keyword>
<feature type="compositionally biased region" description="Polar residues" evidence="2">
    <location>
        <begin position="319"/>
        <end position="332"/>
    </location>
</feature>
<evidence type="ECO:0000313" key="4">
    <source>
        <dbReference type="Proteomes" id="UP001154282"/>
    </source>
</evidence>
<evidence type="ECO:0000313" key="3">
    <source>
        <dbReference type="EMBL" id="CAI0460874.1"/>
    </source>
</evidence>
<evidence type="ECO:0000256" key="1">
    <source>
        <dbReference type="SAM" id="Coils"/>
    </source>
</evidence>
<organism evidence="3 4">
    <name type="scientific">Linum tenue</name>
    <dbReference type="NCBI Taxonomy" id="586396"/>
    <lineage>
        <taxon>Eukaryota</taxon>
        <taxon>Viridiplantae</taxon>
        <taxon>Streptophyta</taxon>
        <taxon>Embryophyta</taxon>
        <taxon>Tracheophyta</taxon>
        <taxon>Spermatophyta</taxon>
        <taxon>Magnoliopsida</taxon>
        <taxon>eudicotyledons</taxon>
        <taxon>Gunneridae</taxon>
        <taxon>Pentapetalae</taxon>
        <taxon>rosids</taxon>
        <taxon>fabids</taxon>
        <taxon>Malpighiales</taxon>
        <taxon>Linaceae</taxon>
        <taxon>Linum</taxon>
    </lineage>
</organism>
<gene>
    <name evidence="3" type="ORF">LITE_LOCUS34680</name>
</gene>
<sequence length="464" mass="51478">MSVLQYAEDAVTMNAEQMQIWDNAAFDNGESEDSMAAKASWWSQSIDSNSSSKENMNPAFDKSPVSLKPSILATPFKIKPILHPKTLAAVNPLKAKQGILSSKISIPEEGGEVVEEEGEVKNRDEKKIDLEIESIEKEIRRLSTRLEALRLEKADRQLKTVERKGRVVPAKFMERRQSVKFEEPPPFPSGVKPTIGRRGVSLGPAEIATKARLLSKQEMTPIASTANRRKSCFWKLDEIDELKVTKERGKSQSVSPRSRKTATKPQPPKQAQTTVGSKRPVKKEDAVLSLIQPKTLFKDGEKSVPNKKPSKPGRIVASRYNQIGTNQSTGSLTEARKRSLPESDKEDGNKRRASRGNGLNQKTESIKVKKKWEIPREVVMFKGEDDSVDNDSEESPSSISALISADDGWLPKIRTARPRSTAETPRDSGAAKRVADLVGTKSYFAMDEVHEEGGSVCVALRFEE</sequence>
<evidence type="ECO:0000256" key="2">
    <source>
        <dbReference type="SAM" id="MobiDB-lite"/>
    </source>
</evidence>
<feature type="coiled-coil region" evidence="1">
    <location>
        <begin position="125"/>
        <end position="152"/>
    </location>
</feature>
<dbReference type="PANTHER" id="PTHR36386">
    <property type="entry name" value="OS06G0683900 PROTEIN"/>
    <property type="match status" value="1"/>
</dbReference>
<feature type="compositionally biased region" description="Basic and acidic residues" evidence="2">
    <location>
        <begin position="334"/>
        <end position="350"/>
    </location>
</feature>
<protein>
    <submittedName>
        <fullName evidence="3">Uncharacterized protein</fullName>
    </submittedName>
</protein>
<dbReference type="EMBL" id="CAMGYJ010000008">
    <property type="protein sequence ID" value="CAI0460874.1"/>
    <property type="molecule type" value="Genomic_DNA"/>
</dbReference>
<dbReference type="AlphaFoldDB" id="A0AAV0NQB9"/>